<dbReference type="InterPro" id="IPR018392">
    <property type="entry name" value="LysM"/>
</dbReference>
<dbReference type="Pfam" id="PF02872">
    <property type="entry name" value="5_nucleotid_C"/>
    <property type="match status" value="1"/>
</dbReference>
<dbReference type="InterPro" id="IPR004843">
    <property type="entry name" value="Calcineurin-like_PHP"/>
</dbReference>
<evidence type="ECO:0000256" key="2">
    <source>
        <dbReference type="RuleBase" id="RU362119"/>
    </source>
</evidence>
<dbReference type="PROSITE" id="PS51782">
    <property type="entry name" value="LYSM"/>
    <property type="match status" value="1"/>
</dbReference>
<reference evidence="4 5" key="1">
    <citation type="submission" date="2016-10" db="EMBL/GenBank/DDBJ databases">
        <authorList>
            <person name="de Groot N.N."/>
        </authorList>
    </citation>
    <scope>NUCLEOTIDE SEQUENCE [LARGE SCALE GENOMIC DNA]</scope>
    <source>
        <strain evidence="4 5">DSM 23310</strain>
    </source>
</reference>
<comment type="similarity">
    <text evidence="2">Belongs to the 5'-nucleotidase family.</text>
</comment>
<dbReference type="EMBL" id="FNNG01000001">
    <property type="protein sequence ID" value="SDW18553.1"/>
    <property type="molecule type" value="Genomic_DNA"/>
</dbReference>
<dbReference type="GO" id="GO:0009166">
    <property type="term" value="P:nucleotide catabolic process"/>
    <property type="evidence" value="ECO:0007669"/>
    <property type="project" value="InterPro"/>
</dbReference>
<dbReference type="Pfam" id="PF00149">
    <property type="entry name" value="Metallophos"/>
    <property type="match status" value="1"/>
</dbReference>
<dbReference type="GO" id="GO:0030288">
    <property type="term" value="C:outer membrane-bounded periplasmic space"/>
    <property type="evidence" value="ECO:0007669"/>
    <property type="project" value="TreeGrafter"/>
</dbReference>
<accession>A0A1H2RGC8</accession>
<sequence>MYSKSKRLFSLILSFLLVIGIFNIPVKAENETVHLTILGTTDLHANIYNWSYEDGKEVDDLGMTKVYSVIKAVREENPNTLLLDNGDTIQGTILSDDLYNNNLDLSHPVIDVMNFMGYDAMTLGNHEFNFGLELIHKIVDEAEFPILGANIRWKDGSNFAEPYIIKEVAGIKIGIIGLTNPNIPRWDGPKVTELEFEAINVATRKYVGELKDKVDVLVVLAHSGLDSEYGDADSVRLAIEENPEIDVAIVGHAHISVSEMVGNTVVGGARDAGKQVIRFDLILEKEGDNWAIIDKKVELIDVAAYEASEELKEYAKEYHEATLDFLEEVIGQATEDFHPASEVKGIPEGQIRDTAVMDLINDVQLKYSGADISAAALFQPSSNISKGDITYSSIFDIYKYPNTLVGVEVTGKELKNYMEWSASYYNTYKPGDVTISFNPNIRGYNYDMFQGVEYKIDISKPAGERIVDLTFKGKPVKDDDVFKLAINNYRLSGLQSMGIINNEPYFDSDPISLRSYIAQYIRELGTIEPNVDNNWEIIGADLDHPLRDYIIEQVNLGNIAIPTSEDGRTVNVKSLNVYELIEEGLIPDELLTDIEIEETVTDSIVVKEAPTAEYTFSKYDEYVVKPGDVLWKIAEKFNTTWQRLAEFNKLKNPHLIFPGQKIIIPQN</sequence>
<dbReference type="SMART" id="SM00257">
    <property type="entry name" value="LysM"/>
    <property type="match status" value="1"/>
</dbReference>
<organism evidence="4 5">
    <name type="scientific">Tepidimicrobium xylanilyticum</name>
    <dbReference type="NCBI Taxonomy" id="1123352"/>
    <lineage>
        <taxon>Bacteria</taxon>
        <taxon>Bacillati</taxon>
        <taxon>Bacillota</taxon>
        <taxon>Tissierellia</taxon>
        <taxon>Tissierellales</taxon>
        <taxon>Tepidimicrobiaceae</taxon>
        <taxon>Tepidimicrobium</taxon>
    </lineage>
</organism>
<dbReference type="PANTHER" id="PTHR11575">
    <property type="entry name" value="5'-NUCLEOTIDASE-RELATED"/>
    <property type="match status" value="1"/>
</dbReference>
<dbReference type="OrthoDB" id="7820733at2"/>
<gene>
    <name evidence="4" type="ORF">SAMN05660923_00373</name>
</gene>
<evidence type="ECO:0000313" key="4">
    <source>
        <dbReference type="EMBL" id="SDW18553.1"/>
    </source>
</evidence>
<dbReference type="AlphaFoldDB" id="A0A1H2RGC8"/>
<dbReference type="Pfam" id="PF01476">
    <property type="entry name" value="LysM"/>
    <property type="match status" value="1"/>
</dbReference>
<dbReference type="SUPFAM" id="SSF55816">
    <property type="entry name" value="5'-nucleotidase (syn. UDP-sugar hydrolase), C-terminal domain"/>
    <property type="match status" value="1"/>
</dbReference>
<dbReference type="Gene3D" id="3.10.350.10">
    <property type="entry name" value="LysM domain"/>
    <property type="match status" value="1"/>
</dbReference>
<dbReference type="PANTHER" id="PTHR11575:SF6">
    <property type="entry name" value="2',3'-CYCLIC-NUCLEOTIDE 2'-PHOSPHODIESTERASE_3'-NUCLEOTIDASE"/>
    <property type="match status" value="1"/>
</dbReference>
<name>A0A1H2RGC8_9FIRM</name>
<proteinExistence type="inferred from homology"/>
<dbReference type="GO" id="GO:0046872">
    <property type="term" value="F:metal ion binding"/>
    <property type="evidence" value="ECO:0007669"/>
    <property type="project" value="InterPro"/>
</dbReference>
<keyword evidence="1" id="KW-0732">Signal</keyword>
<feature type="domain" description="LysM" evidence="3">
    <location>
        <begin position="620"/>
        <end position="664"/>
    </location>
</feature>
<dbReference type="SUPFAM" id="SSF54106">
    <property type="entry name" value="LysM domain"/>
    <property type="match status" value="1"/>
</dbReference>
<dbReference type="InterPro" id="IPR006146">
    <property type="entry name" value="5'-Nucleotdase_CS"/>
</dbReference>
<dbReference type="InterPro" id="IPR036907">
    <property type="entry name" value="5'-Nucleotdase_C_sf"/>
</dbReference>
<dbReference type="RefSeq" id="WP_093750259.1">
    <property type="nucleotide sequence ID" value="NZ_BSYN01000001.1"/>
</dbReference>
<dbReference type="InterPro" id="IPR029052">
    <property type="entry name" value="Metallo-depent_PP-like"/>
</dbReference>
<protein>
    <submittedName>
        <fullName evidence="4">2',3'-cyclic-nucleotide 2'-phosphodiesterase / 3'-nucleotidase</fullName>
    </submittedName>
</protein>
<evidence type="ECO:0000313" key="5">
    <source>
        <dbReference type="Proteomes" id="UP000198828"/>
    </source>
</evidence>
<dbReference type="CDD" id="cd00118">
    <property type="entry name" value="LysM"/>
    <property type="match status" value="1"/>
</dbReference>
<keyword evidence="5" id="KW-1185">Reference proteome</keyword>
<keyword evidence="2" id="KW-0378">Hydrolase</keyword>
<dbReference type="PROSITE" id="PS00786">
    <property type="entry name" value="5_NUCLEOTIDASE_2"/>
    <property type="match status" value="1"/>
</dbReference>
<dbReference type="InterPro" id="IPR006179">
    <property type="entry name" value="5_nucleotidase/apyrase"/>
</dbReference>
<dbReference type="PRINTS" id="PR01607">
    <property type="entry name" value="APYRASEFAMLY"/>
</dbReference>
<dbReference type="SUPFAM" id="SSF56300">
    <property type="entry name" value="Metallo-dependent phosphatases"/>
    <property type="match status" value="1"/>
</dbReference>
<evidence type="ECO:0000259" key="3">
    <source>
        <dbReference type="PROSITE" id="PS51782"/>
    </source>
</evidence>
<keyword evidence="2" id="KW-0547">Nucleotide-binding</keyword>
<evidence type="ECO:0000256" key="1">
    <source>
        <dbReference type="ARBA" id="ARBA00022729"/>
    </source>
</evidence>
<dbReference type="InterPro" id="IPR036779">
    <property type="entry name" value="LysM_dom_sf"/>
</dbReference>
<dbReference type="InterPro" id="IPR008334">
    <property type="entry name" value="5'-Nucleotdase_C"/>
</dbReference>
<dbReference type="GO" id="GO:0000166">
    <property type="term" value="F:nucleotide binding"/>
    <property type="evidence" value="ECO:0007669"/>
    <property type="project" value="UniProtKB-KW"/>
</dbReference>
<dbReference type="Gene3D" id="3.90.780.10">
    <property type="entry name" value="5'-Nucleotidase, C-terminal domain"/>
    <property type="match status" value="1"/>
</dbReference>
<dbReference type="GO" id="GO:0016788">
    <property type="term" value="F:hydrolase activity, acting on ester bonds"/>
    <property type="evidence" value="ECO:0007669"/>
    <property type="project" value="InterPro"/>
</dbReference>
<dbReference type="Proteomes" id="UP000198828">
    <property type="component" value="Unassembled WGS sequence"/>
</dbReference>
<dbReference type="Gene3D" id="3.60.21.10">
    <property type="match status" value="1"/>
</dbReference>